<name>A0ABX0VIZ4_9ENTR</name>
<proteinExistence type="predicted"/>
<keyword evidence="1" id="KW-0472">Membrane</keyword>
<keyword evidence="3" id="KW-1185">Reference proteome</keyword>
<keyword evidence="1" id="KW-0812">Transmembrane</keyword>
<organism evidence="2 3">
    <name type="scientific">Cedecea colo</name>
    <dbReference type="NCBI Taxonomy" id="2552946"/>
    <lineage>
        <taxon>Bacteria</taxon>
        <taxon>Pseudomonadati</taxon>
        <taxon>Pseudomonadota</taxon>
        <taxon>Gammaproteobacteria</taxon>
        <taxon>Enterobacterales</taxon>
        <taxon>Enterobacteriaceae</taxon>
        <taxon>Cedecea</taxon>
    </lineage>
</organism>
<comment type="caution">
    <text evidence="2">The sequence shown here is derived from an EMBL/GenBank/DDBJ whole genome shotgun (WGS) entry which is preliminary data.</text>
</comment>
<evidence type="ECO:0000313" key="2">
    <source>
        <dbReference type="EMBL" id="NIY46709.1"/>
    </source>
</evidence>
<evidence type="ECO:0000313" key="3">
    <source>
        <dbReference type="Proteomes" id="UP000697927"/>
    </source>
</evidence>
<dbReference type="EMBL" id="SOYS01000001">
    <property type="protein sequence ID" value="NIY46709.1"/>
    <property type="molecule type" value="Genomic_DNA"/>
</dbReference>
<feature type="transmembrane region" description="Helical" evidence="1">
    <location>
        <begin position="44"/>
        <end position="66"/>
    </location>
</feature>
<sequence length="71" mass="8214">MKKLLTFFIWVGIVLSALFAVTSAISNIVLMFSAFPESSGDKYAYIFILGRWTFTAVMVLIFWLLYRLPKR</sequence>
<dbReference type="Proteomes" id="UP000697927">
    <property type="component" value="Unassembled WGS sequence"/>
</dbReference>
<reference evidence="2 3" key="1">
    <citation type="journal article" date="2020" name="Microorganisms">
        <title>Polyphasic Characterisation of Cedecea colo sp. nov., a New Enteric Bacterium Isolated from the Koala Hindgut.</title>
        <authorList>
            <person name="Boath J.M."/>
            <person name="Dakhal S."/>
            <person name="Van T.T.H."/>
            <person name="Moore R.J."/>
            <person name="Dekiwadia C."/>
            <person name="Macreadie I.G."/>
        </authorList>
    </citation>
    <scope>NUCLEOTIDE SEQUENCE [LARGE SCALE GENOMIC DNA]</scope>
    <source>
        <strain evidence="2 3">ZA</strain>
    </source>
</reference>
<evidence type="ECO:0000256" key="1">
    <source>
        <dbReference type="SAM" id="Phobius"/>
    </source>
</evidence>
<protein>
    <submittedName>
        <fullName evidence="2">Uncharacterized protein</fullName>
    </submittedName>
</protein>
<dbReference type="RefSeq" id="WP_167607283.1">
    <property type="nucleotide sequence ID" value="NZ_SOYS01000001.1"/>
</dbReference>
<gene>
    <name evidence="2" type="ORF">E2L00_04020</name>
</gene>
<accession>A0ABX0VIZ4</accession>
<keyword evidence="1" id="KW-1133">Transmembrane helix</keyword>